<dbReference type="Proteomes" id="UP001144347">
    <property type="component" value="Unassembled WGS sequence"/>
</dbReference>
<sequence>MKSKTVFIVLLWLFGFTSFAQKMKTKSMPPPIPPGRKEYNNQINNQICKYRNSYSAQYRLKFYPFNKYQKVALISFEQSNYPEPKLIMIDSSKNTPIANVEIDSIGYFPVKNHKFYPSKAKEIKILSPLQINALTNILYNYGYASVKKNQVLVIERFGCYNPRNAILFFDEKDNVAAYIELCFECRGNELSSDKIEIGVLCEGKYDLIKKFFLSAGIKYIKDDKIQ</sequence>
<evidence type="ECO:0000313" key="2">
    <source>
        <dbReference type="EMBL" id="MCZ4242719.1"/>
    </source>
</evidence>
<gene>
    <name evidence="2" type="ORF">O0955_01770</name>
</gene>
<comment type="caution">
    <text evidence="2">The sequence shown here is derived from an EMBL/GenBank/DDBJ whole genome shotgun (WGS) entry which is preliminary data.</text>
</comment>
<feature type="chain" id="PRO_5046075479" description="POTRA domain-containing protein" evidence="1">
    <location>
        <begin position="21"/>
        <end position="226"/>
    </location>
</feature>
<dbReference type="RefSeq" id="WP_269425809.1">
    <property type="nucleotide sequence ID" value="NZ_JAPWGM010000001.1"/>
</dbReference>
<proteinExistence type="predicted"/>
<evidence type="ECO:0000313" key="3">
    <source>
        <dbReference type="Proteomes" id="UP001144347"/>
    </source>
</evidence>
<keyword evidence="1" id="KW-0732">Signal</keyword>
<organism evidence="2 3">
    <name type="scientific">Pedobacter punctiformis</name>
    <dbReference type="NCBI Taxonomy" id="3004097"/>
    <lineage>
        <taxon>Bacteria</taxon>
        <taxon>Pseudomonadati</taxon>
        <taxon>Bacteroidota</taxon>
        <taxon>Sphingobacteriia</taxon>
        <taxon>Sphingobacteriales</taxon>
        <taxon>Sphingobacteriaceae</taxon>
        <taxon>Pedobacter</taxon>
    </lineage>
</organism>
<reference evidence="2" key="1">
    <citation type="submission" date="2022-12" db="EMBL/GenBank/DDBJ databases">
        <title>Genome sequence of HCMS5-2.</title>
        <authorList>
            <person name="Woo H."/>
        </authorList>
    </citation>
    <scope>NUCLEOTIDE SEQUENCE</scope>
    <source>
        <strain evidence="2">HCMS5-2</strain>
    </source>
</reference>
<accession>A0ABT4L469</accession>
<name>A0ABT4L469_9SPHI</name>
<protein>
    <recommendedName>
        <fullName evidence="4">POTRA domain-containing protein</fullName>
    </recommendedName>
</protein>
<evidence type="ECO:0000256" key="1">
    <source>
        <dbReference type="SAM" id="SignalP"/>
    </source>
</evidence>
<evidence type="ECO:0008006" key="4">
    <source>
        <dbReference type="Google" id="ProtNLM"/>
    </source>
</evidence>
<keyword evidence="3" id="KW-1185">Reference proteome</keyword>
<dbReference type="EMBL" id="JAPWGM010000001">
    <property type="protein sequence ID" value="MCZ4242719.1"/>
    <property type="molecule type" value="Genomic_DNA"/>
</dbReference>
<feature type="signal peptide" evidence="1">
    <location>
        <begin position="1"/>
        <end position="20"/>
    </location>
</feature>